<dbReference type="InterPro" id="IPR035979">
    <property type="entry name" value="RBD_domain_sf"/>
</dbReference>
<feature type="region of interest" description="Disordered" evidence="6">
    <location>
        <begin position="1"/>
        <end position="55"/>
    </location>
</feature>
<feature type="domain" description="RanBP2-type" evidence="8">
    <location>
        <begin position="386"/>
        <end position="415"/>
    </location>
</feature>
<dbReference type="GO" id="GO:0008270">
    <property type="term" value="F:zinc ion binding"/>
    <property type="evidence" value="ECO:0007669"/>
    <property type="project" value="UniProtKB-KW"/>
</dbReference>
<dbReference type="Proteomes" id="UP000827284">
    <property type="component" value="Unassembled WGS sequence"/>
</dbReference>
<dbReference type="GO" id="GO:0000175">
    <property type="term" value="F:3'-5'-RNA exonuclease activity"/>
    <property type="evidence" value="ECO:0007669"/>
    <property type="project" value="InterPro"/>
</dbReference>
<keyword evidence="4" id="KW-0694">RNA-binding</keyword>
<organism evidence="9 10">
    <name type="scientific">Entomortierella parvispora</name>
    <dbReference type="NCBI Taxonomy" id="205924"/>
    <lineage>
        <taxon>Eukaryota</taxon>
        <taxon>Fungi</taxon>
        <taxon>Fungi incertae sedis</taxon>
        <taxon>Mucoromycota</taxon>
        <taxon>Mortierellomycotina</taxon>
        <taxon>Mortierellomycetes</taxon>
        <taxon>Mortierellales</taxon>
        <taxon>Mortierellaceae</taxon>
        <taxon>Entomortierella</taxon>
    </lineage>
</organism>
<feature type="domain" description="RanBP2-type" evidence="8">
    <location>
        <begin position="503"/>
        <end position="532"/>
    </location>
</feature>
<dbReference type="InterPro" id="IPR047201">
    <property type="entry name" value="ERI-1_3'hExo-like"/>
</dbReference>
<dbReference type="GO" id="GO:0003729">
    <property type="term" value="F:mRNA binding"/>
    <property type="evidence" value="ECO:0007669"/>
    <property type="project" value="TreeGrafter"/>
</dbReference>
<keyword evidence="2 5" id="KW-0863">Zinc-finger</keyword>
<evidence type="ECO:0000259" key="7">
    <source>
        <dbReference type="PROSITE" id="PS50102"/>
    </source>
</evidence>
<evidence type="ECO:0000256" key="4">
    <source>
        <dbReference type="PROSITE-ProRule" id="PRU00176"/>
    </source>
</evidence>
<dbReference type="PROSITE" id="PS50199">
    <property type="entry name" value="ZF_RANBP2_2"/>
    <property type="match status" value="5"/>
</dbReference>
<feature type="compositionally biased region" description="Low complexity" evidence="6">
    <location>
        <begin position="743"/>
        <end position="778"/>
    </location>
</feature>
<keyword evidence="10" id="KW-1185">Reference proteome</keyword>
<feature type="compositionally biased region" description="Basic and acidic residues" evidence="6">
    <location>
        <begin position="1"/>
        <end position="11"/>
    </location>
</feature>
<feature type="domain" description="RanBP2-type" evidence="8">
    <location>
        <begin position="606"/>
        <end position="635"/>
    </location>
</feature>
<dbReference type="Gene3D" id="3.30.420.10">
    <property type="entry name" value="Ribonuclease H-like superfamily/Ribonuclease H"/>
    <property type="match status" value="1"/>
</dbReference>
<dbReference type="SMART" id="SM00479">
    <property type="entry name" value="EXOIII"/>
    <property type="match status" value="1"/>
</dbReference>
<evidence type="ECO:0000313" key="9">
    <source>
        <dbReference type="EMBL" id="GJJ73173.1"/>
    </source>
</evidence>
<dbReference type="InterPro" id="IPR036443">
    <property type="entry name" value="Znf_RanBP2_sf"/>
</dbReference>
<dbReference type="SMART" id="SM00547">
    <property type="entry name" value="ZnF_RBZ"/>
    <property type="match status" value="5"/>
</dbReference>
<feature type="domain" description="RRM" evidence="7">
    <location>
        <begin position="283"/>
        <end position="360"/>
    </location>
</feature>
<keyword evidence="3" id="KW-0862">Zinc</keyword>
<dbReference type="AlphaFoldDB" id="A0A9P3HB63"/>
<dbReference type="PROSITE" id="PS50102">
    <property type="entry name" value="RRM"/>
    <property type="match status" value="1"/>
</dbReference>
<dbReference type="InterPro" id="IPR012337">
    <property type="entry name" value="RNaseH-like_sf"/>
</dbReference>
<proteinExistence type="predicted"/>
<feature type="compositionally biased region" description="Gly residues" evidence="6">
    <location>
        <begin position="487"/>
        <end position="496"/>
    </location>
</feature>
<dbReference type="InterPro" id="IPR001876">
    <property type="entry name" value="Znf_RanBP2"/>
</dbReference>
<evidence type="ECO:0000256" key="2">
    <source>
        <dbReference type="ARBA" id="ARBA00022771"/>
    </source>
</evidence>
<dbReference type="PROSITE" id="PS01358">
    <property type="entry name" value="ZF_RANBP2_1"/>
    <property type="match status" value="5"/>
</dbReference>
<dbReference type="SUPFAM" id="SSF53098">
    <property type="entry name" value="Ribonuclease H-like"/>
    <property type="match status" value="1"/>
</dbReference>
<dbReference type="Pfam" id="PF00076">
    <property type="entry name" value="RRM_1"/>
    <property type="match status" value="1"/>
</dbReference>
<dbReference type="OrthoDB" id="448399at2759"/>
<dbReference type="EMBL" id="BQFW01000007">
    <property type="protein sequence ID" value="GJJ73173.1"/>
    <property type="molecule type" value="Genomic_DNA"/>
</dbReference>
<dbReference type="InterPro" id="IPR012677">
    <property type="entry name" value="Nucleotide-bd_a/b_plait_sf"/>
</dbReference>
<evidence type="ECO:0008006" key="11">
    <source>
        <dbReference type="Google" id="ProtNLM"/>
    </source>
</evidence>
<evidence type="ECO:0000256" key="3">
    <source>
        <dbReference type="ARBA" id="ARBA00022833"/>
    </source>
</evidence>
<dbReference type="SUPFAM" id="SSF90209">
    <property type="entry name" value="Ran binding protein zinc finger-like"/>
    <property type="match status" value="5"/>
</dbReference>
<dbReference type="PANTHER" id="PTHR23111:SF40">
    <property type="entry name" value="RNA-BINDING PROTEIN INVOLVED IN HETEROCHROMATIN ASSEMBLY-RELATED"/>
    <property type="match status" value="1"/>
</dbReference>
<feature type="region of interest" description="Disordered" evidence="6">
    <location>
        <begin position="708"/>
        <end position="778"/>
    </location>
</feature>
<dbReference type="Gene3D" id="4.10.1060.10">
    <property type="entry name" value="Zinc finger, RanBP2-type"/>
    <property type="match status" value="5"/>
</dbReference>
<feature type="domain" description="RanBP2-type" evidence="8">
    <location>
        <begin position="426"/>
        <end position="457"/>
    </location>
</feature>
<reference evidence="9" key="2">
    <citation type="journal article" date="2022" name="Microbiol. Resour. Announc.">
        <title>Whole-Genome Sequence of Entomortierella parvispora E1425, a Mucoromycotan Fungus Associated with Burkholderiaceae-Related Endosymbiotic Bacteria.</title>
        <authorList>
            <person name="Herlambang A."/>
            <person name="Guo Y."/>
            <person name="Takashima Y."/>
            <person name="Narisawa K."/>
            <person name="Ohta H."/>
            <person name="Nishizawa T."/>
        </authorList>
    </citation>
    <scope>NUCLEOTIDE SEQUENCE</scope>
    <source>
        <strain evidence="9">E1425</strain>
    </source>
</reference>
<feature type="compositionally biased region" description="Basic residues" evidence="6">
    <location>
        <begin position="472"/>
        <end position="484"/>
    </location>
</feature>
<evidence type="ECO:0000256" key="5">
    <source>
        <dbReference type="PROSITE-ProRule" id="PRU00322"/>
    </source>
</evidence>
<dbReference type="InterPro" id="IPR000504">
    <property type="entry name" value="RRM_dom"/>
</dbReference>
<dbReference type="Pfam" id="PF00929">
    <property type="entry name" value="RNase_T"/>
    <property type="match status" value="1"/>
</dbReference>
<keyword evidence="1" id="KW-0479">Metal-binding</keyword>
<dbReference type="CDD" id="cd06133">
    <property type="entry name" value="ERI-1_3'hExo_like"/>
    <property type="match status" value="1"/>
</dbReference>
<dbReference type="Gene3D" id="3.30.70.330">
    <property type="match status" value="1"/>
</dbReference>
<protein>
    <recommendedName>
        <fullName evidence="11">RNA-binding protein</fullName>
    </recommendedName>
</protein>
<reference evidence="9" key="1">
    <citation type="submission" date="2021-11" db="EMBL/GenBank/DDBJ databases">
        <authorList>
            <person name="Herlambang A."/>
            <person name="Guo Y."/>
            <person name="Takashima Y."/>
            <person name="Nishizawa T."/>
        </authorList>
    </citation>
    <scope>NUCLEOTIDE SEQUENCE</scope>
    <source>
        <strain evidence="9">E1425</strain>
    </source>
</reference>
<accession>A0A9P3HB63</accession>
<dbReference type="SMART" id="SM00360">
    <property type="entry name" value="RRM"/>
    <property type="match status" value="1"/>
</dbReference>
<dbReference type="InterPro" id="IPR036397">
    <property type="entry name" value="RNaseH_sf"/>
</dbReference>
<dbReference type="PANTHER" id="PTHR23111">
    <property type="entry name" value="ZINC FINGER PROTEIN"/>
    <property type="match status" value="1"/>
</dbReference>
<sequence>MAHVDLTRDDDGPQENPSLKSESSPALSASSQSASPAPVGIASLPAKPTPVSKAPKVPTSEYDFFIVLDFEATCDDGKPAEELLVTPATAEIIEFSWLCISKSNLTILHEEQSYVKPLSTPLTTFCENLTKITPAQLENAGTLADAIQSLDSYINREIVDKGLTFCFVTHGAWDLRIQLPREAKDKDITLPTYLQEPVLFDLKEEATKWIAHHSEVVLKSFSLEKMCEAFAVSQFGQAHSGLDDAKTIVNIMKYLVAFAHPDVFTNATDPAQVLRQFKADASKIVRISSLSYVITQSELETFFATKQLKPKDLVMLSNSSNRPSGGGFAVFEKHADALAALQLNGALLGQRAIEIVPSSKAAMDTQKGKLSAFQSAAKPSAPATSRPGDWTCNMCQFVNFSNRRACLKCSSPSPDGAVPLQPANFTSGDWMCTNPQCNFHNYASRMQCLKCSSPRPGTSGGGYGNGGPVASPHHHSHHSHHHHPYASGGGNSGGSGSHAITFRPGDWNCPNCNFQNFASRVSCMKCHTPSPLQGPGGGSGGGYNSNSGSSGATYRGSNSGGYGGYNDSNGGGGGYGGGRNGSYGGGQQGSPYSGGGGQGQGGHAFRQGDWNCPSCNSHNFASRFQCMRCGLAKPRDASPGPAYGSMPPQQQPPQRTGGMKAGDWICPNVQCGFHNFAKRTTCAQCNTSAPNQGGLGGSGSGNMGGGGGGGMGYYGTQHSAPHHAPPPQASPAPQQTGYSPMNPSYGSYGSSGYGTQQPQQGGYGSYGTQQYGPPSNRY</sequence>
<feature type="domain" description="RanBP2-type" evidence="8">
    <location>
        <begin position="660"/>
        <end position="691"/>
    </location>
</feature>
<name>A0A9P3HB63_9FUNG</name>
<feature type="region of interest" description="Disordered" evidence="6">
    <location>
        <begin position="637"/>
        <end position="660"/>
    </location>
</feature>
<feature type="region of interest" description="Disordered" evidence="6">
    <location>
        <begin position="579"/>
        <end position="602"/>
    </location>
</feature>
<gene>
    <name evidence="9" type="ORF">EMPS_05531</name>
</gene>
<evidence type="ECO:0000313" key="10">
    <source>
        <dbReference type="Proteomes" id="UP000827284"/>
    </source>
</evidence>
<evidence type="ECO:0000256" key="1">
    <source>
        <dbReference type="ARBA" id="ARBA00022723"/>
    </source>
</evidence>
<dbReference type="SUPFAM" id="SSF54928">
    <property type="entry name" value="RNA-binding domain, RBD"/>
    <property type="match status" value="1"/>
</dbReference>
<evidence type="ECO:0000256" key="6">
    <source>
        <dbReference type="SAM" id="MobiDB-lite"/>
    </source>
</evidence>
<comment type="caution">
    <text evidence="9">The sequence shown here is derived from an EMBL/GenBank/DDBJ whole genome shotgun (WGS) entry which is preliminary data.</text>
</comment>
<dbReference type="Pfam" id="PF00641">
    <property type="entry name" value="Zn_ribbon_RanBP"/>
    <property type="match status" value="5"/>
</dbReference>
<feature type="compositionally biased region" description="Low complexity" evidence="6">
    <location>
        <begin position="17"/>
        <end position="38"/>
    </location>
</feature>
<dbReference type="InterPro" id="IPR013520">
    <property type="entry name" value="Ribonucl_H"/>
</dbReference>
<evidence type="ECO:0000259" key="8">
    <source>
        <dbReference type="PROSITE" id="PS50199"/>
    </source>
</evidence>
<feature type="region of interest" description="Disordered" evidence="6">
    <location>
        <begin position="459"/>
        <end position="499"/>
    </location>
</feature>